<proteinExistence type="predicted"/>
<organism evidence="2 3">
    <name type="scientific">Dysgonomonas alginatilytica</name>
    <dbReference type="NCBI Taxonomy" id="1605892"/>
    <lineage>
        <taxon>Bacteria</taxon>
        <taxon>Pseudomonadati</taxon>
        <taxon>Bacteroidota</taxon>
        <taxon>Bacteroidia</taxon>
        <taxon>Bacteroidales</taxon>
        <taxon>Dysgonomonadaceae</taxon>
        <taxon>Dysgonomonas</taxon>
    </lineage>
</organism>
<dbReference type="InterPro" id="IPR003497">
    <property type="entry name" value="BRO_N_domain"/>
</dbReference>
<dbReference type="PROSITE" id="PS51750">
    <property type="entry name" value="BRO_N"/>
    <property type="match status" value="1"/>
</dbReference>
<comment type="caution">
    <text evidence="2">The sequence shown here is derived from an EMBL/GenBank/DDBJ whole genome shotgun (WGS) entry which is preliminary data.</text>
</comment>
<reference evidence="2 3" key="1">
    <citation type="submission" date="2018-03" db="EMBL/GenBank/DDBJ databases">
        <title>Genomic Encyclopedia of Archaeal and Bacterial Type Strains, Phase II (KMG-II): from individual species to whole genera.</title>
        <authorList>
            <person name="Goeker M."/>
        </authorList>
    </citation>
    <scope>NUCLEOTIDE SEQUENCE [LARGE SCALE GENOMIC DNA]</scope>
    <source>
        <strain evidence="2 3">DSM 100214</strain>
    </source>
</reference>
<dbReference type="RefSeq" id="WP_110312177.1">
    <property type="nucleotide sequence ID" value="NZ_QICL01000031.1"/>
</dbReference>
<evidence type="ECO:0000313" key="2">
    <source>
        <dbReference type="EMBL" id="PXV60129.1"/>
    </source>
</evidence>
<feature type="domain" description="Bro-N" evidence="1">
    <location>
        <begin position="5"/>
        <end position="120"/>
    </location>
</feature>
<evidence type="ECO:0000313" key="3">
    <source>
        <dbReference type="Proteomes" id="UP000247973"/>
    </source>
</evidence>
<dbReference type="EMBL" id="QICL01000031">
    <property type="protein sequence ID" value="PXV60129.1"/>
    <property type="molecule type" value="Genomic_DNA"/>
</dbReference>
<dbReference type="Pfam" id="PF02498">
    <property type="entry name" value="Bro-N"/>
    <property type="match status" value="1"/>
</dbReference>
<dbReference type="PANTHER" id="PTHR35810">
    <property type="entry name" value="CYTOPLASMIC PROTEIN-RELATED"/>
    <property type="match status" value="1"/>
</dbReference>
<keyword evidence="3" id="KW-1185">Reference proteome</keyword>
<name>A0A2V3PJ14_9BACT</name>
<dbReference type="Proteomes" id="UP000247973">
    <property type="component" value="Unassembled WGS sequence"/>
</dbReference>
<sequence length="134" mass="15818">METGKLYISTDENNNTEVIFKPINETVWLTHYEIASLFGVYTQTINNNLRAVLKSGVLREDEVSYTHRYTANSGTYRERQTVYYNLDAIIALAYRIKSRNAEVFREWLIERICRQQESQSVVVFRYDFDNISLN</sequence>
<dbReference type="OrthoDB" id="9802752at2"/>
<evidence type="ECO:0000259" key="1">
    <source>
        <dbReference type="PROSITE" id="PS51750"/>
    </source>
</evidence>
<dbReference type="PANTHER" id="PTHR35810:SF1">
    <property type="entry name" value="CYTOPLASMIC PROTEIN"/>
    <property type="match status" value="1"/>
</dbReference>
<gene>
    <name evidence="2" type="ORF">CLV62_13149</name>
</gene>
<protein>
    <submittedName>
        <fullName evidence="2">BRO family protein</fullName>
    </submittedName>
</protein>
<accession>A0A2V3PJ14</accession>
<dbReference type="AlphaFoldDB" id="A0A2V3PJ14"/>